<evidence type="ECO:0000256" key="8">
    <source>
        <dbReference type="ARBA" id="ARBA00030686"/>
    </source>
</evidence>
<reference evidence="11 12" key="1">
    <citation type="submission" date="2014-06" db="EMBL/GenBank/DDBJ databases">
        <title>Whole Genome Sequences of Three Symbiotic Endozoicomonas Bacteria.</title>
        <authorList>
            <person name="Neave M.J."/>
            <person name="Apprill A."/>
            <person name="Voolstra C.R."/>
        </authorList>
    </citation>
    <scope>NUCLEOTIDE SEQUENCE [LARGE SCALE GENOMIC DNA]</scope>
    <source>
        <strain evidence="11 12">DSM 25634</strain>
    </source>
</reference>
<evidence type="ECO:0000256" key="10">
    <source>
        <dbReference type="HAMAP-Rule" id="MF_00230"/>
    </source>
</evidence>
<evidence type="ECO:0000313" key="12">
    <source>
        <dbReference type="Proteomes" id="UP000028073"/>
    </source>
</evidence>
<dbReference type="HAMAP" id="MF_00230">
    <property type="entry name" value="CobT"/>
    <property type="match status" value="1"/>
</dbReference>
<evidence type="ECO:0000313" key="11">
    <source>
        <dbReference type="EMBL" id="KEQ19490.1"/>
    </source>
</evidence>
<dbReference type="GO" id="GO:0008939">
    <property type="term" value="F:nicotinate-nucleotide-dimethylbenzimidazole phosphoribosyltransferase activity"/>
    <property type="evidence" value="ECO:0007669"/>
    <property type="project" value="UniProtKB-UniRule"/>
</dbReference>
<dbReference type="InterPro" id="IPR003200">
    <property type="entry name" value="Nict_dMeBzImd_PRibTrfase"/>
</dbReference>
<name>A0A081NM17_9GAMM</name>
<accession>A0A081NM17</accession>
<evidence type="ECO:0000256" key="2">
    <source>
        <dbReference type="ARBA" id="ARBA00007110"/>
    </source>
</evidence>
<dbReference type="NCBIfam" id="TIGR03160">
    <property type="entry name" value="cobT_DBIPRT"/>
    <property type="match status" value="1"/>
</dbReference>
<comment type="similarity">
    <text evidence="2 10">Belongs to the CobT family.</text>
</comment>
<dbReference type="NCBIfam" id="NF000996">
    <property type="entry name" value="PRK00105.1"/>
    <property type="match status" value="1"/>
</dbReference>
<keyword evidence="12" id="KW-1185">Reference proteome</keyword>
<gene>
    <name evidence="10" type="primary">cobT</name>
    <name evidence="11" type="ORF">GZ78_06050</name>
</gene>
<evidence type="ECO:0000256" key="7">
    <source>
        <dbReference type="ARBA" id="ARBA00022679"/>
    </source>
</evidence>
<dbReference type="AlphaFoldDB" id="A0A081NM17"/>
<comment type="caution">
    <text evidence="11">The sequence shown here is derived from an EMBL/GenBank/DDBJ whole genome shotgun (WGS) entry which is preliminary data.</text>
</comment>
<dbReference type="SUPFAM" id="SSF52733">
    <property type="entry name" value="Nicotinate mononucleotide:5,6-dimethylbenzimidazole phosphoribosyltransferase (CobT)"/>
    <property type="match status" value="1"/>
</dbReference>
<keyword evidence="6 10" id="KW-0328">Glycosyltransferase</keyword>
<feature type="active site" description="Proton acceptor" evidence="10">
    <location>
        <position position="312"/>
    </location>
</feature>
<dbReference type="Gene3D" id="1.10.1610.10">
    <property type="match status" value="1"/>
</dbReference>
<dbReference type="Proteomes" id="UP000028073">
    <property type="component" value="Unassembled WGS sequence"/>
</dbReference>
<evidence type="ECO:0000256" key="9">
    <source>
        <dbReference type="ARBA" id="ARBA00047340"/>
    </source>
</evidence>
<evidence type="ECO:0000256" key="6">
    <source>
        <dbReference type="ARBA" id="ARBA00022676"/>
    </source>
</evidence>
<dbReference type="InterPro" id="IPR023195">
    <property type="entry name" value="Nict_dMeBzImd_PRibTrfase_N"/>
</dbReference>
<protein>
    <recommendedName>
        <fullName evidence="4 10">Nicotinate-nucleotide--dimethylbenzimidazole phosphoribosyltransferase</fullName>
        <shortName evidence="10">NN:DBI PRT</shortName>
        <ecNumber evidence="3 10">2.4.2.21</ecNumber>
    </recommendedName>
    <alternativeName>
        <fullName evidence="8 10">N(1)-alpha-phosphoribosyltransferase</fullName>
    </alternativeName>
</protein>
<proteinExistence type="inferred from homology"/>
<dbReference type="Pfam" id="PF02277">
    <property type="entry name" value="DBI_PRT"/>
    <property type="match status" value="1"/>
</dbReference>
<dbReference type="InterPro" id="IPR017846">
    <property type="entry name" value="Nict_dMeBzImd_PRibTrfase_bact"/>
</dbReference>
<dbReference type="GO" id="GO:0009236">
    <property type="term" value="P:cobalamin biosynthetic process"/>
    <property type="evidence" value="ECO:0007669"/>
    <property type="project" value="UniProtKB-UniRule"/>
</dbReference>
<dbReference type="Gene3D" id="3.40.50.10210">
    <property type="match status" value="1"/>
</dbReference>
<dbReference type="CDD" id="cd02439">
    <property type="entry name" value="DMB-PRT_CobT"/>
    <property type="match status" value="1"/>
</dbReference>
<comment type="function">
    <text evidence="10">Catalyzes the synthesis of alpha-ribazole-5'-phosphate from nicotinate mononucleotide (NAMN) and 5,6-dimethylbenzimidazole (DMB).</text>
</comment>
<sequence>MNFDIHRVNRETQKDIQNIINNKTKPPGALGQLEQLALQVALIQSSIHIEVTKPTALVFASDHGIAERGVSIASSDVTTQMVSNFLAGGAAINCFCESVDMELKVIDAGMKKKLVNEPNLINQSLGQGTSDFSLTQAMSVATAEKGIGLGASQVQALINQGCNTVALGEMGIGNTSAAAAMMCALLKLPVEQCVGRGTGIDDQQLQTKRQLIANSLELHKGSIETPLGILAAVGGFEIAQMTGGILQGAQEKIIVLIDGFIASIAALLAVRMYPEARDYLVFCHQSDELGHESVLAELDATPLLNLGMRLGEGTGAALALPLVRASCKFFNDMASFAEAGVTV</sequence>
<comment type="catalytic activity">
    <reaction evidence="9 10">
        <text>5,6-dimethylbenzimidazole + nicotinate beta-D-ribonucleotide = alpha-ribazole 5'-phosphate + nicotinate + H(+)</text>
        <dbReference type="Rhea" id="RHEA:11196"/>
        <dbReference type="ChEBI" id="CHEBI:15378"/>
        <dbReference type="ChEBI" id="CHEBI:15890"/>
        <dbReference type="ChEBI" id="CHEBI:32544"/>
        <dbReference type="ChEBI" id="CHEBI:57502"/>
        <dbReference type="ChEBI" id="CHEBI:57918"/>
        <dbReference type="EC" id="2.4.2.21"/>
    </reaction>
</comment>
<dbReference type="EMBL" id="JOKH01000001">
    <property type="protein sequence ID" value="KEQ19490.1"/>
    <property type="molecule type" value="Genomic_DNA"/>
</dbReference>
<dbReference type="PANTHER" id="PTHR43463:SF1">
    <property type="entry name" value="NICOTINATE-NUCLEOTIDE--DIMETHYLBENZIMIDAZOLE PHOSPHORIBOSYLTRANSFERASE"/>
    <property type="match status" value="1"/>
</dbReference>
<comment type="pathway">
    <text evidence="1 10">Nucleoside biosynthesis; alpha-ribazole biosynthesis; alpha-ribazole from 5,6-dimethylbenzimidazole: step 1/2.</text>
</comment>
<evidence type="ECO:0000256" key="3">
    <source>
        <dbReference type="ARBA" id="ARBA00011991"/>
    </source>
</evidence>
<dbReference type="OrthoDB" id="9781491at2"/>
<keyword evidence="7 10" id="KW-0808">Transferase</keyword>
<dbReference type="FunFam" id="3.40.50.10210:FF:000001">
    <property type="entry name" value="Nicotinate-nucleotide--dimethylbenzimidazole phosphoribosyltransferase"/>
    <property type="match status" value="1"/>
</dbReference>
<evidence type="ECO:0000256" key="1">
    <source>
        <dbReference type="ARBA" id="ARBA00005049"/>
    </source>
</evidence>
<organism evidence="11 12">
    <name type="scientific">Endozoicomonas numazuensis</name>
    <dbReference type="NCBI Taxonomy" id="1137799"/>
    <lineage>
        <taxon>Bacteria</taxon>
        <taxon>Pseudomonadati</taxon>
        <taxon>Pseudomonadota</taxon>
        <taxon>Gammaproteobacteria</taxon>
        <taxon>Oceanospirillales</taxon>
        <taxon>Endozoicomonadaceae</taxon>
        <taxon>Endozoicomonas</taxon>
    </lineage>
</organism>
<evidence type="ECO:0000256" key="4">
    <source>
        <dbReference type="ARBA" id="ARBA00015486"/>
    </source>
</evidence>
<dbReference type="STRING" id="1137799.GZ78_06050"/>
<keyword evidence="5 10" id="KW-0169">Cobalamin biosynthesis</keyword>
<dbReference type="eggNOG" id="COG2038">
    <property type="taxonomic scope" value="Bacteria"/>
</dbReference>
<dbReference type="PANTHER" id="PTHR43463">
    <property type="entry name" value="NICOTINATE-NUCLEOTIDE--DIMETHYLBENZIMIDAZOLE PHOSPHORIBOSYLTRANSFERASE"/>
    <property type="match status" value="1"/>
</dbReference>
<dbReference type="UniPathway" id="UPA00061">
    <property type="reaction ID" value="UER00516"/>
</dbReference>
<dbReference type="InterPro" id="IPR036087">
    <property type="entry name" value="Nict_dMeBzImd_PRibTrfase_sf"/>
</dbReference>
<dbReference type="EC" id="2.4.2.21" evidence="3 10"/>
<evidence type="ECO:0000256" key="5">
    <source>
        <dbReference type="ARBA" id="ARBA00022573"/>
    </source>
</evidence>